<dbReference type="PIRSF" id="PIRSF016578">
    <property type="entry name" value="HsaA"/>
    <property type="match status" value="1"/>
</dbReference>
<feature type="domain" description="Acyl-CoA oxidase/dehydrogenase middle" evidence="9">
    <location>
        <begin position="122"/>
        <end position="217"/>
    </location>
</feature>
<evidence type="ECO:0000259" key="8">
    <source>
        <dbReference type="Pfam" id="PF00441"/>
    </source>
</evidence>
<comment type="similarity">
    <text evidence="2 7">Belongs to the acyl-CoA dehydrogenase family.</text>
</comment>
<reference evidence="11" key="1">
    <citation type="submission" date="2020-11" db="EMBL/GenBank/DDBJ databases">
        <title>Multidrug resistant novel bacterium Savagea serpentis sp. nov., isolated from the scats of a vine snake (Ahaetulla nasuta).</title>
        <authorList>
            <person name="Venkata Ramana V."/>
            <person name="Vikas Patil S."/>
            <person name="Yogita Lugani V."/>
        </authorList>
    </citation>
    <scope>NUCLEOTIDE SEQUENCE</scope>
    <source>
        <strain evidence="11">SN6</strain>
    </source>
</reference>
<protein>
    <submittedName>
        <fullName evidence="11">Acyl-CoA dehydrogenase family protein</fullName>
    </submittedName>
</protein>
<dbReference type="InterPro" id="IPR009075">
    <property type="entry name" value="AcylCo_DH/oxidase_C"/>
</dbReference>
<dbReference type="EMBL" id="JADKPV010000005">
    <property type="protein sequence ID" value="MBF4501614.1"/>
    <property type="molecule type" value="Genomic_DNA"/>
</dbReference>
<dbReference type="InterPro" id="IPR013786">
    <property type="entry name" value="AcylCoA_DH/ox_N"/>
</dbReference>
<keyword evidence="3 7" id="KW-0285">Flavoprotein</keyword>
<gene>
    <name evidence="11" type="ORF">IRY55_09585</name>
</gene>
<dbReference type="FunFam" id="1.20.140.10:FF:000004">
    <property type="entry name" value="Acyl-CoA dehydrogenase FadE25"/>
    <property type="match status" value="1"/>
</dbReference>
<dbReference type="PANTHER" id="PTHR43884">
    <property type="entry name" value="ACYL-COA DEHYDROGENASE"/>
    <property type="match status" value="1"/>
</dbReference>
<evidence type="ECO:0000259" key="9">
    <source>
        <dbReference type="Pfam" id="PF02770"/>
    </source>
</evidence>
<dbReference type="GO" id="GO:0003995">
    <property type="term" value="F:acyl-CoA dehydrogenase activity"/>
    <property type="evidence" value="ECO:0007669"/>
    <property type="project" value="InterPro"/>
</dbReference>
<sequence>MNFELTKEQKMIRDMVREFAENEVKPYAQEVDEKAEMRIETFHKMAELGLMGLPFPEEYGGSGADTISYTLAVEEIGRACGGTGLSYAAALSLGATPIYQFGTEEQKQEWLVPLAKGETLGSFGLTEPSAGSDAGGTRTTAKKSGDEYIINGEKVWITNAGFARQIIVTAVTGEEAGRKIITAFIVPTDTKGVTINCNYNKMGVRGSNTCEIILEDVHVPAENILGDPKRGFSQFLKTLDGGRISIAALSVGIAQAAYEKALHYSKERMQFGKTLSQFQATQFKLANMAMEIELARNMVHKAAWLKDHDKPFNKEAAMAKLFASEMGFRTCNQAIQIHGGYGYMKEYDVERHLRDMKLMEIGEGTSEIQRIVISRAIGC</sequence>
<dbReference type="Gene3D" id="1.20.140.10">
    <property type="entry name" value="Butyryl-CoA Dehydrogenase, subunit A, domain 3"/>
    <property type="match status" value="1"/>
</dbReference>
<dbReference type="Gene3D" id="1.10.540.10">
    <property type="entry name" value="Acyl-CoA dehydrogenase/oxidase, N-terminal domain"/>
    <property type="match status" value="1"/>
</dbReference>
<evidence type="ECO:0000256" key="1">
    <source>
        <dbReference type="ARBA" id="ARBA00001974"/>
    </source>
</evidence>
<comment type="catalytic activity">
    <reaction evidence="6">
        <text>a 2,3-saturated acyl-CoA + A = a 2,3-dehydroacyl-CoA + AH2</text>
        <dbReference type="Rhea" id="RHEA:48608"/>
        <dbReference type="ChEBI" id="CHEBI:13193"/>
        <dbReference type="ChEBI" id="CHEBI:17499"/>
        <dbReference type="ChEBI" id="CHEBI:60015"/>
        <dbReference type="ChEBI" id="CHEBI:65111"/>
    </reaction>
</comment>
<dbReference type="Pfam" id="PF00441">
    <property type="entry name" value="Acyl-CoA_dh_1"/>
    <property type="match status" value="1"/>
</dbReference>
<dbReference type="RefSeq" id="WP_194563102.1">
    <property type="nucleotide sequence ID" value="NZ_JADKPV010000005.1"/>
</dbReference>
<dbReference type="PROSITE" id="PS00073">
    <property type="entry name" value="ACYL_COA_DH_2"/>
    <property type="match status" value="1"/>
</dbReference>
<name>A0A8J7GB57_9BACL</name>
<keyword evidence="12" id="KW-1185">Reference proteome</keyword>
<feature type="domain" description="Acyl-CoA dehydrogenase/oxidase N-terminal" evidence="10">
    <location>
        <begin position="6"/>
        <end position="118"/>
    </location>
</feature>
<keyword evidence="4 7" id="KW-0274">FAD</keyword>
<evidence type="ECO:0000256" key="5">
    <source>
        <dbReference type="ARBA" id="ARBA00023002"/>
    </source>
</evidence>
<accession>A0A8J7GB57</accession>
<evidence type="ECO:0000259" key="10">
    <source>
        <dbReference type="Pfam" id="PF02771"/>
    </source>
</evidence>
<evidence type="ECO:0000313" key="11">
    <source>
        <dbReference type="EMBL" id="MBF4501614.1"/>
    </source>
</evidence>
<comment type="cofactor">
    <cofactor evidence="1 7">
        <name>FAD</name>
        <dbReference type="ChEBI" id="CHEBI:57692"/>
    </cofactor>
</comment>
<dbReference type="Pfam" id="PF02770">
    <property type="entry name" value="Acyl-CoA_dh_M"/>
    <property type="match status" value="1"/>
</dbReference>
<dbReference type="PROSITE" id="PS00072">
    <property type="entry name" value="ACYL_COA_DH_1"/>
    <property type="match status" value="1"/>
</dbReference>
<dbReference type="FunFam" id="1.10.540.10:FF:000002">
    <property type="entry name" value="Acyl-CoA dehydrogenase FadE19"/>
    <property type="match status" value="1"/>
</dbReference>
<dbReference type="Pfam" id="PF02771">
    <property type="entry name" value="Acyl-CoA_dh_N"/>
    <property type="match status" value="1"/>
</dbReference>
<dbReference type="Proteomes" id="UP000622653">
    <property type="component" value="Unassembled WGS sequence"/>
</dbReference>
<dbReference type="InterPro" id="IPR006089">
    <property type="entry name" value="Acyl-CoA_DH_CS"/>
</dbReference>
<proteinExistence type="inferred from homology"/>
<dbReference type="PANTHER" id="PTHR43884:SF12">
    <property type="entry name" value="ISOVALERYL-COA DEHYDROGENASE, MITOCHONDRIAL-RELATED"/>
    <property type="match status" value="1"/>
</dbReference>
<comment type="caution">
    <text evidence="11">The sequence shown here is derived from an EMBL/GenBank/DDBJ whole genome shotgun (WGS) entry which is preliminary data.</text>
</comment>
<dbReference type="GO" id="GO:0050660">
    <property type="term" value="F:flavin adenine dinucleotide binding"/>
    <property type="evidence" value="ECO:0007669"/>
    <property type="project" value="InterPro"/>
</dbReference>
<feature type="domain" description="Acyl-CoA dehydrogenase/oxidase C-terminal" evidence="8">
    <location>
        <begin position="230"/>
        <end position="377"/>
    </location>
</feature>
<evidence type="ECO:0000256" key="4">
    <source>
        <dbReference type="ARBA" id="ARBA00022827"/>
    </source>
</evidence>
<evidence type="ECO:0000256" key="2">
    <source>
        <dbReference type="ARBA" id="ARBA00009347"/>
    </source>
</evidence>
<organism evidence="11 12">
    <name type="scientific">Savagea serpentis</name>
    <dbReference type="NCBI Taxonomy" id="2785297"/>
    <lineage>
        <taxon>Bacteria</taxon>
        <taxon>Bacillati</taxon>
        <taxon>Bacillota</taxon>
        <taxon>Bacilli</taxon>
        <taxon>Bacillales</taxon>
        <taxon>Caryophanaceae</taxon>
        <taxon>Savagea</taxon>
    </lineage>
</organism>
<dbReference type="AlphaFoldDB" id="A0A8J7GB57"/>
<evidence type="ECO:0000256" key="6">
    <source>
        <dbReference type="ARBA" id="ARBA00052546"/>
    </source>
</evidence>
<dbReference type="InterPro" id="IPR036250">
    <property type="entry name" value="AcylCo_DH-like_C"/>
</dbReference>
<dbReference type="SUPFAM" id="SSF47203">
    <property type="entry name" value="Acyl-CoA dehydrogenase C-terminal domain-like"/>
    <property type="match status" value="1"/>
</dbReference>
<dbReference type="InterPro" id="IPR006091">
    <property type="entry name" value="Acyl-CoA_Oxase/DH_mid-dom"/>
</dbReference>
<dbReference type="FunFam" id="2.40.110.10:FF:000009">
    <property type="entry name" value="Acyl-CoA dehydrogenase"/>
    <property type="match status" value="1"/>
</dbReference>
<keyword evidence="5 7" id="KW-0560">Oxidoreductase</keyword>
<dbReference type="Gene3D" id="2.40.110.10">
    <property type="entry name" value="Butyryl-CoA Dehydrogenase, subunit A, domain 2"/>
    <property type="match status" value="1"/>
</dbReference>
<dbReference type="InterPro" id="IPR037069">
    <property type="entry name" value="AcylCoA_DH/ox_N_sf"/>
</dbReference>
<evidence type="ECO:0000313" key="12">
    <source>
        <dbReference type="Proteomes" id="UP000622653"/>
    </source>
</evidence>
<dbReference type="InterPro" id="IPR009100">
    <property type="entry name" value="AcylCoA_DH/oxidase_NM_dom_sf"/>
</dbReference>
<dbReference type="SUPFAM" id="SSF56645">
    <property type="entry name" value="Acyl-CoA dehydrogenase NM domain-like"/>
    <property type="match status" value="1"/>
</dbReference>
<evidence type="ECO:0000256" key="7">
    <source>
        <dbReference type="RuleBase" id="RU362125"/>
    </source>
</evidence>
<dbReference type="InterPro" id="IPR046373">
    <property type="entry name" value="Acyl-CoA_Oxase/DH_mid-dom_sf"/>
</dbReference>
<evidence type="ECO:0000256" key="3">
    <source>
        <dbReference type="ARBA" id="ARBA00022630"/>
    </source>
</evidence>